<comment type="caution">
    <text evidence="2">The sequence shown here is derived from an EMBL/GenBank/DDBJ whole genome shotgun (WGS) entry which is preliminary data.</text>
</comment>
<proteinExistence type="predicted"/>
<dbReference type="EMBL" id="PJZF01000050">
    <property type="protein sequence ID" value="PLR29778.1"/>
    <property type="molecule type" value="Genomic_DNA"/>
</dbReference>
<dbReference type="Proteomes" id="UP000234240">
    <property type="component" value="Unassembled WGS sequence"/>
</dbReference>
<protein>
    <recommendedName>
        <fullName evidence="4">Major capsid protein</fullName>
    </recommendedName>
</protein>
<comment type="subcellular location">
    <subcellularLocation>
        <location evidence="1">Virion</location>
    </subcellularLocation>
</comment>
<keyword evidence="3" id="KW-1185">Reference proteome</keyword>
<organism evidence="2 3">
    <name type="scientific">Chimaeribacter californicus</name>
    <dbReference type="NCBI Taxonomy" id="2060067"/>
    <lineage>
        <taxon>Bacteria</taxon>
        <taxon>Pseudomonadati</taxon>
        <taxon>Pseudomonadota</taxon>
        <taxon>Gammaproteobacteria</taxon>
        <taxon>Enterobacterales</taxon>
        <taxon>Yersiniaceae</taxon>
        <taxon>Chimaeribacter</taxon>
    </lineage>
</organism>
<dbReference type="RefSeq" id="WP_101818557.1">
    <property type="nucleotide sequence ID" value="NZ_PJZF01000050.1"/>
</dbReference>
<dbReference type="Pfam" id="PF07068">
    <property type="entry name" value="Gp23"/>
    <property type="match status" value="1"/>
</dbReference>
<evidence type="ECO:0008006" key="4">
    <source>
        <dbReference type="Google" id="ProtNLM"/>
    </source>
</evidence>
<reference evidence="2 3" key="1">
    <citation type="submission" date="2017-12" db="EMBL/GenBank/DDBJ databases">
        <title>Characterization of six clinical isolates of Enterochimera gen. nov., a novel genus of the Yersiniaciae family and the three species Enterochimera arupensis sp. nov., Enterochimera coloradensis sp. nov, and Enterochimera californica sp. nov.</title>
        <authorList>
            <person name="Rossi A."/>
            <person name="Fisher M."/>
        </authorList>
    </citation>
    <scope>NUCLEOTIDE SEQUENCE [LARGE SCALE GENOMIC DNA]</scope>
    <source>
        <strain evidence="3">2015-Iso6</strain>
    </source>
</reference>
<sequence>MSNKEYQQHIADISQRARRVTRIVSEAQFNQNGFIKSAEERRDSMLEAAKKEPIFEGVNPEAVSQIVTAWGAAYADYAAKHKSAPREDVLAACHQTLENCLMAEKRGNQSGQKSINQSMLESVSTEMMSGQDGIMHQAIFLAMILPVTLGAQTGDACTFIPVPRDESNIYEIFNVAGTTFGDYAIGDKLDMQSVGAYSQMRRNYVLRTLGDGTTKVFTFKISDFEGQDIPIRKGRTVLYIGNEPTPEDNGEGTLLHSYANAAGTAVSLTSSLDYTKGQITLTFSVAPESGTKLEAEVEINIEAAPNLIPLINQEMKKWTVRPSQYALAAEHSVMAAYDAQREFGIDLGSLQYRTLKDYLSHEIDMLRLRIMIRRTINADTFDLAIPQDTNWDVWSLIFKSKIQQVFRDIAERTQSSGSSGMFAGSDAALFFKMLPPAMFTPAENYTQVPYVHFVGTLFNGIKVYEVPTGVCHAFTKQGVTFSTYDVLCYTRDENPGKAGFVTG</sequence>
<evidence type="ECO:0000256" key="1">
    <source>
        <dbReference type="ARBA" id="ARBA00004328"/>
    </source>
</evidence>
<dbReference type="AlphaFoldDB" id="A0A2N5DTH1"/>
<dbReference type="InterPro" id="IPR010762">
    <property type="entry name" value="Gp23/Gp24_T4-like"/>
</dbReference>
<evidence type="ECO:0000313" key="3">
    <source>
        <dbReference type="Proteomes" id="UP000234240"/>
    </source>
</evidence>
<dbReference type="OrthoDB" id="6530311at2"/>
<name>A0A2N5DTH1_9GAMM</name>
<evidence type="ECO:0000313" key="2">
    <source>
        <dbReference type="EMBL" id="PLR29778.1"/>
    </source>
</evidence>
<feature type="non-terminal residue" evidence="2">
    <location>
        <position position="503"/>
    </location>
</feature>
<accession>A0A2N5DTH1</accession>
<gene>
    <name evidence="2" type="ORF">CYR55_22630</name>
</gene>